<dbReference type="InterPro" id="IPR000524">
    <property type="entry name" value="Tscrpt_reg_HTH_GntR"/>
</dbReference>
<dbReference type="Proteomes" id="UP001198565">
    <property type="component" value="Unassembled WGS sequence"/>
</dbReference>
<dbReference type="PROSITE" id="PS50949">
    <property type="entry name" value="HTH_GNTR"/>
    <property type="match status" value="1"/>
</dbReference>
<dbReference type="InterPro" id="IPR015424">
    <property type="entry name" value="PyrdxlP-dep_Trfase"/>
</dbReference>
<proteinExistence type="inferred from homology"/>
<protein>
    <submittedName>
        <fullName evidence="7">PLP-dependent aminotransferase family protein</fullName>
    </submittedName>
</protein>
<keyword evidence="2" id="KW-0663">Pyridoxal phosphate</keyword>
<dbReference type="PRINTS" id="PR00035">
    <property type="entry name" value="HTHGNTR"/>
</dbReference>
<dbReference type="PANTHER" id="PTHR46577">
    <property type="entry name" value="HTH-TYPE TRANSCRIPTIONAL REGULATORY PROTEIN GABR"/>
    <property type="match status" value="1"/>
</dbReference>
<evidence type="ECO:0000313" key="7">
    <source>
        <dbReference type="EMBL" id="MBY8886877.1"/>
    </source>
</evidence>
<dbReference type="RefSeq" id="WP_222979522.1">
    <property type="nucleotide sequence ID" value="NZ_JAINVZ010000012.1"/>
</dbReference>
<evidence type="ECO:0000256" key="4">
    <source>
        <dbReference type="ARBA" id="ARBA00023125"/>
    </source>
</evidence>
<dbReference type="GO" id="GO:0008483">
    <property type="term" value="F:transaminase activity"/>
    <property type="evidence" value="ECO:0007669"/>
    <property type="project" value="UniProtKB-KW"/>
</dbReference>
<dbReference type="InterPro" id="IPR051446">
    <property type="entry name" value="HTH_trans_reg/aminotransferase"/>
</dbReference>
<name>A0ABS7QYL3_9ACTN</name>
<evidence type="ECO:0000259" key="6">
    <source>
        <dbReference type="PROSITE" id="PS50949"/>
    </source>
</evidence>
<keyword evidence="7" id="KW-0808">Transferase</keyword>
<comment type="caution">
    <text evidence="7">The sequence shown here is derived from an EMBL/GenBank/DDBJ whole genome shotgun (WGS) entry which is preliminary data.</text>
</comment>
<dbReference type="PANTHER" id="PTHR46577:SF1">
    <property type="entry name" value="HTH-TYPE TRANSCRIPTIONAL REGULATORY PROTEIN GABR"/>
    <property type="match status" value="1"/>
</dbReference>
<dbReference type="InterPro" id="IPR015421">
    <property type="entry name" value="PyrdxlP-dep_Trfase_major"/>
</dbReference>
<keyword evidence="4" id="KW-0238">DNA-binding</keyword>
<organism evidence="7 8">
    <name type="scientific">Streptantibioticus parmotrematis</name>
    <dbReference type="NCBI Taxonomy" id="2873249"/>
    <lineage>
        <taxon>Bacteria</taxon>
        <taxon>Bacillati</taxon>
        <taxon>Actinomycetota</taxon>
        <taxon>Actinomycetes</taxon>
        <taxon>Kitasatosporales</taxon>
        <taxon>Streptomycetaceae</taxon>
        <taxon>Streptantibioticus</taxon>
    </lineage>
</organism>
<dbReference type="InterPro" id="IPR004839">
    <property type="entry name" value="Aminotransferase_I/II_large"/>
</dbReference>
<dbReference type="InterPro" id="IPR036388">
    <property type="entry name" value="WH-like_DNA-bd_sf"/>
</dbReference>
<evidence type="ECO:0000313" key="8">
    <source>
        <dbReference type="Proteomes" id="UP001198565"/>
    </source>
</evidence>
<reference evidence="7 8" key="1">
    <citation type="submission" date="2021-08" db="EMBL/GenBank/DDBJ databases">
        <title>Streptomyces sp. PTM05 isolated from lichen.</title>
        <authorList>
            <person name="Somphong A."/>
            <person name="Phongsopitanun W."/>
            <person name="Tanasupawat S."/>
        </authorList>
    </citation>
    <scope>NUCLEOTIDE SEQUENCE [LARGE SCALE GENOMIC DNA]</scope>
    <source>
        <strain evidence="7 8">Ptm05</strain>
    </source>
</reference>
<keyword evidence="8" id="KW-1185">Reference proteome</keyword>
<dbReference type="SUPFAM" id="SSF46785">
    <property type="entry name" value="Winged helix' DNA-binding domain"/>
    <property type="match status" value="1"/>
</dbReference>
<keyword evidence="5" id="KW-0804">Transcription</keyword>
<evidence type="ECO:0000256" key="3">
    <source>
        <dbReference type="ARBA" id="ARBA00023015"/>
    </source>
</evidence>
<evidence type="ECO:0000256" key="2">
    <source>
        <dbReference type="ARBA" id="ARBA00022898"/>
    </source>
</evidence>
<dbReference type="Pfam" id="PF00155">
    <property type="entry name" value="Aminotran_1_2"/>
    <property type="match status" value="1"/>
</dbReference>
<dbReference type="CDD" id="cd07377">
    <property type="entry name" value="WHTH_GntR"/>
    <property type="match status" value="1"/>
</dbReference>
<sequence>MPQEWSSSPPELLLAIDRTSGRPLHAQVQHGLRDAIRTGRLRIGERLPSSRELARTLGVSRGLVQECYAQLQAEGYLTTRPGSATRVATGAAAPPGVPQPRTTTPRLVADFRCGVPDLGSFPVQDWLWALREAARSMPTAEFDYGDPRGSAALRDVLAGYLRRVRAAAADPRHIVVCNGYAQGLGLALRALADAGVDTVAFEDPGSPATVVAAAATAGVRAVPVPVDGQGVDVRALAATGARAVVVTPAHQWPTGVALAPERRLALVAWARERDAVVIEDDYDAEFRYDREPVGALQGLAADRVISIGTVSKSLAPALRIGWIVCPPDLAEAITEQKHRSDRGTPTLDQLALARLIESGRFDRHLRRMRATYAARRTVLLAALTEHAPHVPVTGLAAGFHAVAHLPADADENAIRTTARTRSVGLYGVTPYRSAPASAPPQLVLGFGNVSERAVARGVAAVGSLLAGGR</sequence>
<feature type="domain" description="HTH gntR-type" evidence="6">
    <location>
        <begin position="22"/>
        <end position="90"/>
    </location>
</feature>
<accession>A0ABS7QYL3</accession>
<gene>
    <name evidence="7" type="ORF">K7472_18720</name>
</gene>
<keyword evidence="7" id="KW-0032">Aminotransferase</keyword>
<evidence type="ECO:0000256" key="1">
    <source>
        <dbReference type="ARBA" id="ARBA00005384"/>
    </source>
</evidence>
<dbReference type="SMART" id="SM00345">
    <property type="entry name" value="HTH_GNTR"/>
    <property type="match status" value="1"/>
</dbReference>
<dbReference type="CDD" id="cd00609">
    <property type="entry name" value="AAT_like"/>
    <property type="match status" value="1"/>
</dbReference>
<dbReference type="Pfam" id="PF00392">
    <property type="entry name" value="GntR"/>
    <property type="match status" value="1"/>
</dbReference>
<dbReference type="SUPFAM" id="SSF53383">
    <property type="entry name" value="PLP-dependent transferases"/>
    <property type="match status" value="1"/>
</dbReference>
<evidence type="ECO:0000256" key="5">
    <source>
        <dbReference type="ARBA" id="ARBA00023163"/>
    </source>
</evidence>
<dbReference type="EMBL" id="JAINVZ010000012">
    <property type="protein sequence ID" value="MBY8886877.1"/>
    <property type="molecule type" value="Genomic_DNA"/>
</dbReference>
<dbReference type="InterPro" id="IPR036390">
    <property type="entry name" value="WH_DNA-bd_sf"/>
</dbReference>
<dbReference type="Gene3D" id="3.40.640.10">
    <property type="entry name" value="Type I PLP-dependent aspartate aminotransferase-like (Major domain)"/>
    <property type="match status" value="1"/>
</dbReference>
<keyword evidence="3" id="KW-0805">Transcription regulation</keyword>
<comment type="similarity">
    <text evidence="1">In the C-terminal section; belongs to the class-I pyridoxal-phosphate-dependent aminotransferase family.</text>
</comment>
<dbReference type="Gene3D" id="1.10.10.10">
    <property type="entry name" value="Winged helix-like DNA-binding domain superfamily/Winged helix DNA-binding domain"/>
    <property type="match status" value="1"/>
</dbReference>